<dbReference type="AlphaFoldDB" id="A0A377FQS4"/>
<dbReference type="STRING" id="1397694.GCA_000702585_01033"/>
<evidence type="ECO:0000313" key="1">
    <source>
        <dbReference type="EMBL" id="STO07172.1"/>
    </source>
</evidence>
<dbReference type="EMBL" id="UGGP01000001">
    <property type="protein sequence ID" value="STO07172.1"/>
    <property type="molecule type" value="Genomic_DNA"/>
</dbReference>
<accession>A0A377FQS4</accession>
<proteinExistence type="predicted"/>
<name>A0A377FQS4_9BACL</name>
<reference evidence="1 2" key="1">
    <citation type="submission" date="2018-06" db="EMBL/GenBank/DDBJ databases">
        <authorList>
            <consortium name="Pathogen Informatics"/>
            <person name="Doyle S."/>
        </authorList>
    </citation>
    <scope>NUCLEOTIDE SEQUENCE [LARGE SCALE GENOMIC DNA]</scope>
    <source>
        <strain evidence="1 2">NCTC13163</strain>
    </source>
</reference>
<sequence>MDYKMLHEKFERRKQWLVFEKEEVVRRLLVRYKAHIIPKTDIMDLVNDDQLSYPHIFCCITIDDPAVLEKIFNAKERADSKWERDDNARRGMVYKHKDEAHRRYNQLIIDEQEGRRLDIVLESQDGIYVTGFLTRDTSQEVVSYIYAHMGGAKNTGRIPRSMWPSDVTEEEIKDGYRRYLRALETFGKL</sequence>
<organism evidence="1 2">
    <name type="scientific">Exiguobacterium aurantiacum</name>
    <dbReference type="NCBI Taxonomy" id="33987"/>
    <lineage>
        <taxon>Bacteria</taxon>
        <taxon>Bacillati</taxon>
        <taxon>Bacillota</taxon>
        <taxon>Bacilli</taxon>
        <taxon>Bacillales</taxon>
        <taxon>Bacillales Family XII. Incertae Sedis</taxon>
        <taxon>Exiguobacterium</taxon>
    </lineage>
</organism>
<evidence type="ECO:0000313" key="2">
    <source>
        <dbReference type="Proteomes" id="UP000254060"/>
    </source>
</evidence>
<gene>
    <name evidence="1" type="ORF">NCTC13163_00517</name>
</gene>
<protein>
    <submittedName>
        <fullName evidence="1">Uncharacterized protein</fullName>
    </submittedName>
</protein>
<dbReference type="Proteomes" id="UP000254060">
    <property type="component" value="Unassembled WGS sequence"/>
</dbReference>